<evidence type="ECO:0000256" key="2">
    <source>
        <dbReference type="ARBA" id="ARBA00023015"/>
    </source>
</evidence>
<evidence type="ECO:0000256" key="1">
    <source>
        <dbReference type="ARBA" id="ARBA00004123"/>
    </source>
</evidence>
<sequence>MLKASSEQRDLMIQQLIEGIEAARQLQKRILIGPSKTDHHGYDYDNPQLEEDDQALNQSLLDKMLASFDKTISIAKLLRLELQHHHDDHDHQQPSNNSQYEGSPPHSLALSSPRSDNTHHHLHVAKKRKMMPRCSVKVKAEGGTGLEGPLDDGYTWRKYGQKDILGAKHPRCTHRHTRGCGATKQVQRTDEDPTIFHVIYRGEHTCFPVPHFSQAQSKPNKQTQVKIEPKPQQPPSPQAQPQMAYSPEPEVYLGLDPDGALKVEPYETESPAHFVRSFSFTPALLEPGPMDNFLSDFGSPATSESNYFPVTGLNVQTSESDLNGSVSGPNSVSNSPMGWDFEFPIDQLLDIGADFPDFEFEFLTNC</sequence>
<dbReference type="OrthoDB" id="1888929at2759"/>
<organism evidence="8 9">
    <name type="scientific">Carnegiea gigantea</name>
    <dbReference type="NCBI Taxonomy" id="171969"/>
    <lineage>
        <taxon>Eukaryota</taxon>
        <taxon>Viridiplantae</taxon>
        <taxon>Streptophyta</taxon>
        <taxon>Embryophyta</taxon>
        <taxon>Tracheophyta</taxon>
        <taxon>Spermatophyta</taxon>
        <taxon>Magnoliopsida</taxon>
        <taxon>eudicotyledons</taxon>
        <taxon>Gunneridae</taxon>
        <taxon>Pentapetalae</taxon>
        <taxon>Caryophyllales</taxon>
        <taxon>Cactineae</taxon>
        <taxon>Cactaceae</taxon>
        <taxon>Cactoideae</taxon>
        <taxon>Echinocereeae</taxon>
        <taxon>Carnegiea</taxon>
    </lineage>
</organism>
<name>A0A9Q1KK53_9CARY</name>
<dbReference type="GO" id="GO:0003700">
    <property type="term" value="F:DNA-binding transcription factor activity"/>
    <property type="evidence" value="ECO:0007669"/>
    <property type="project" value="InterPro"/>
</dbReference>
<keyword evidence="5" id="KW-0539">Nucleus</keyword>
<evidence type="ECO:0000256" key="4">
    <source>
        <dbReference type="ARBA" id="ARBA00023163"/>
    </source>
</evidence>
<evidence type="ECO:0000256" key="5">
    <source>
        <dbReference type="ARBA" id="ARBA00023242"/>
    </source>
</evidence>
<evidence type="ECO:0000313" key="9">
    <source>
        <dbReference type="Proteomes" id="UP001153076"/>
    </source>
</evidence>
<dbReference type="PROSITE" id="PS50811">
    <property type="entry name" value="WRKY"/>
    <property type="match status" value="1"/>
</dbReference>
<keyword evidence="2" id="KW-0805">Transcription regulation</keyword>
<dbReference type="GO" id="GO:0005634">
    <property type="term" value="C:nucleus"/>
    <property type="evidence" value="ECO:0007669"/>
    <property type="project" value="UniProtKB-SubCell"/>
</dbReference>
<evidence type="ECO:0000313" key="8">
    <source>
        <dbReference type="EMBL" id="KAJ8444727.1"/>
    </source>
</evidence>
<gene>
    <name evidence="8" type="ORF">Cgig2_030401</name>
</gene>
<dbReference type="EMBL" id="JAKOGI010000091">
    <property type="protein sequence ID" value="KAJ8444727.1"/>
    <property type="molecule type" value="Genomic_DNA"/>
</dbReference>
<dbReference type="InterPro" id="IPR003657">
    <property type="entry name" value="WRKY_dom"/>
</dbReference>
<dbReference type="SMART" id="SM00774">
    <property type="entry name" value="WRKY"/>
    <property type="match status" value="1"/>
</dbReference>
<dbReference type="InterPro" id="IPR036576">
    <property type="entry name" value="WRKY_dom_sf"/>
</dbReference>
<dbReference type="SUPFAM" id="SSF118290">
    <property type="entry name" value="WRKY DNA-binding domain"/>
    <property type="match status" value="1"/>
</dbReference>
<dbReference type="PANTHER" id="PTHR32096:SF133">
    <property type="entry name" value="WRKY TRANSCRIPTION FACTOR 41-RELATED"/>
    <property type="match status" value="1"/>
</dbReference>
<dbReference type="Proteomes" id="UP001153076">
    <property type="component" value="Unassembled WGS sequence"/>
</dbReference>
<accession>A0A9Q1KK53</accession>
<keyword evidence="9" id="KW-1185">Reference proteome</keyword>
<reference evidence="8" key="1">
    <citation type="submission" date="2022-04" db="EMBL/GenBank/DDBJ databases">
        <title>Carnegiea gigantea Genome sequencing and assembly v2.</title>
        <authorList>
            <person name="Copetti D."/>
            <person name="Sanderson M.J."/>
            <person name="Burquez A."/>
            <person name="Wojciechowski M.F."/>
        </authorList>
    </citation>
    <scope>NUCLEOTIDE SEQUENCE</scope>
    <source>
        <strain evidence="8">SGP5-SGP5p</strain>
        <tissue evidence="8">Aerial part</tissue>
    </source>
</reference>
<dbReference type="InterPro" id="IPR044810">
    <property type="entry name" value="WRKY_plant"/>
</dbReference>
<dbReference type="Pfam" id="PF03106">
    <property type="entry name" value="WRKY"/>
    <property type="match status" value="1"/>
</dbReference>
<comment type="subcellular location">
    <subcellularLocation>
        <location evidence="1">Nucleus</location>
    </subcellularLocation>
</comment>
<keyword evidence="4" id="KW-0804">Transcription</keyword>
<keyword evidence="3" id="KW-0238">DNA-binding</keyword>
<dbReference type="GO" id="GO:0000976">
    <property type="term" value="F:transcription cis-regulatory region binding"/>
    <property type="evidence" value="ECO:0007669"/>
    <property type="project" value="TreeGrafter"/>
</dbReference>
<dbReference type="PANTHER" id="PTHR32096">
    <property type="entry name" value="WRKY TRANSCRIPTION FACTOR 30-RELATED-RELATED"/>
    <property type="match status" value="1"/>
</dbReference>
<evidence type="ECO:0000256" key="3">
    <source>
        <dbReference type="ARBA" id="ARBA00023125"/>
    </source>
</evidence>
<feature type="compositionally biased region" description="Basic residues" evidence="6">
    <location>
        <begin position="120"/>
        <end position="130"/>
    </location>
</feature>
<evidence type="ECO:0000256" key="6">
    <source>
        <dbReference type="SAM" id="MobiDB-lite"/>
    </source>
</evidence>
<protein>
    <recommendedName>
        <fullName evidence="7">WRKY domain-containing protein</fullName>
    </recommendedName>
</protein>
<evidence type="ECO:0000259" key="7">
    <source>
        <dbReference type="PROSITE" id="PS50811"/>
    </source>
</evidence>
<feature type="region of interest" description="Disordered" evidence="6">
    <location>
        <begin position="85"/>
        <end position="130"/>
    </location>
</feature>
<dbReference type="Gene3D" id="2.20.25.80">
    <property type="entry name" value="WRKY domain"/>
    <property type="match status" value="1"/>
</dbReference>
<feature type="domain" description="WRKY" evidence="7">
    <location>
        <begin position="145"/>
        <end position="204"/>
    </location>
</feature>
<comment type="caution">
    <text evidence="8">The sequence shown here is derived from an EMBL/GenBank/DDBJ whole genome shotgun (WGS) entry which is preliminary data.</text>
</comment>
<feature type="compositionally biased region" description="Polar residues" evidence="6">
    <location>
        <begin position="213"/>
        <end position="225"/>
    </location>
</feature>
<proteinExistence type="predicted"/>
<feature type="region of interest" description="Disordered" evidence="6">
    <location>
        <begin position="209"/>
        <end position="245"/>
    </location>
</feature>
<dbReference type="AlphaFoldDB" id="A0A9Q1KK53"/>